<reference evidence="3" key="1">
    <citation type="journal article" date="2019" name="Int. J. Syst. Evol. Microbiol.">
        <title>The Global Catalogue of Microorganisms (GCM) 10K type strain sequencing project: providing services to taxonomists for standard genome sequencing and annotation.</title>
        <authorList>
            <consortium name="The Broad Institute Genomics Platform"/>
            <consortium name="The Broad Institute Genome Sequencing Center for Infectious Disease"/>
            <person name="Wu L."/>
            <person name="Ma J."/>
        </authorList>
    </citation>
    <scope>NUCLEOTIDE SEQUENCE [LARGE SCALE GENOMIC DNA]</scope>
    <source>
        <strain evidence="3">JCM 17687</strain>
    </source>
</reference>
<organism evidence="2 3">
    <name type="scientific">Terrabacter aeriphilus</name>
    <dbReference type="NCBI Taxonomy" id="515662"/>
    <lineage>
        <taxon>Bacteria</taxon>
        <taxon>Bacillati</taxon>
        <taxon>Actinomycetota</taxon>
        <taxon>Actinomycetes</taxon>
        <taxon>Micrococcales</taxon>
        <taxon>Intrasporangiaceae</taxon>
        <taxon>Terrabacter</taxon>
    </lineage>
</organism>
<dbReference type="Proteomes" id="UP001500427">
    <property type="component" value="Unassembled WGS sequence"/>
</dbReference>
<name>A0ABP9JJK3_9MICO</name>
<keyword evidence="3" id="KW-1185">Reference proteome</keyword>
<comment type="caution">
    <text evidence="2">The sequence shown here is derived from an EMBL/GenBank/DDBJ whole genome shotgun (WGS) entry which is preliminary data.</text>
</comment>
<gene>
    <name evidence="2" type="ORF">GCM10023258_32910</name>
</gene>
<keyword evidence="1" id="KW-0732">Signal</keyword>
<sequence>MGGAAVAAGLVLALSPAAHAAPAATPQATSPVKASATRGGAAISLEVGAATIAKARLGAKQARVGAREKADLKALRQELARRAAGNGQTYLDGDTESFVLSDGVSMAVPKGLDVSSVSVRTEGGKVVADVVSEDTSTTASARQGQGMASWTTLTSGTYVIKISGAGFMESKWLKRKLTGGDGSSKYDYIAMRRTGLGQPYEIGGINYSVTGLYISVHSTDATRANAVDRIDQSPQQDFTGNCKGSYNIGVSAYGVSAGGTFADCDKNDISFSTSDPGYYRNYMTQGAVFNGGNRAVGFQIAVKVKQGKALNFTSYQRLEMARYVYPAKKCSTWDASKTCS</sequence>
<accession>A0ABP9JJK3</accession>
<evidence type="ECO:0000313" key="3">
    <source>
        <dbReference type="Proteomes" id="UP001500427"/>
    </source>
</evidence>
<feature type="signal peptide" evidence="1">
    <location>
        <begin position="1"/>
        <end position="20"/>
    </location>
</feature>
<evidence type="ECO:0000313" key="2">
    <source>
        <dbReference type="EMBL" id="GAA5033185.1"/>
    </source>
</evidence>
<protein>
    <submittedName>
        <fullName evidence="2">Uncharacterized protein</fullName>
    </submittedName>
</protein>
<proteinExistence type="predicted"/>
<dbReference type="EMBL" id="BAABIW010000020">
    <property type="protein sequence ID" value="GAA5033185.1"/>
    <property type="molecule type" value="Genomic_DNA"/>
</dbReference>
<evidence type="ECO:0000256" key="1">
    <source>
        <dbReference type="SAM" id="SignalP"/>
    </source>
</evidence>
<feature type="chain" id="PRO_5047437255" evidence="1">
    <location>
        <begin position="21"/>
        <end position="340"/>
    </location>
</feature>